<evidence type="ECO:0000256" key="1">
    <source>
        <dbReference type="SAM" id="SignalP"/>
    </source>
</evidence>
<dbReference type="STRING" id="1855912.LuPra_00357"/>
<dbReference type="AlphaFoldDB" id="A0A143PFZ4"/>
<keyword evidence="1" id="KW-0732">Signal</keyword>
<dbReference type="EMBL" id="CP015136">
    <property type="protein sequence ID" value="AMY07190.1"/>
    <property type="molecule type" value="Genomic_DNA"/>
</dbReference>
<dbReference type="Gene3D" id="2.30.42.10">
    <property type="match status" value="1"/>
</dbReference>
<dbReference type="Pfam" id="PF05299">
    <property type="entry name" value="Peptidase_M61"/>
    <property type="match status" value="1"/>
</dbReference>
<evidence type="ECO:0000313" key="4">
    <source>
        <dbReference type="EMBL" id="AMY07190.1"/>
    </source>
</evidence>
<evidence type="ECO:0000259" key="2">
    <source>
        <dbReference type="Pfam" id="PF05299"/>
    </source>
</evidence>
<dbReference type="PATRIC" id="fig|1813736.3.peg.374"/>
<feature type="chain" id="PRO_5007511255" evidence="1">
    <location>
        <begin position="25"/>
        <end position="621"/>
    </location>
</feature>
<feature type="signal peptide" evidence="1">
    <location>
        <begin position="1"/>
        <end position="24"/>
    </location>
</feature>
<feature type="domain" description="Peptidase M61 catalytic" evidence="2">
    <location>
        <begin position="294"/>
        <end position="411"/>
    </location>
</feature>
<sequence precursor="true">MFVCRRSVRAAFSIVFLLASVALASAQTIDYTVSIPAPEQRWLQVDVRFPSRAGSPLEVRMARSSPGRYAAHEFGKNVYMFEAHGDGDTTLTTELLSPAQWRVMPTGNAVHVRYRLFADRVDGTYSAVDGTHAHLNVPATFAWAPSLPDTSIRVRFTQPPGRTWRVSTQLFPTDDALTFTAPNLQYFMDSPIEFSAHAVREFTVARPGGGTPARIRLAVHHLGTDAQLDAYAPMVEKIVREQAAVFGDLAPFDAGTYTFLMDYLPWAGGDGMEHRNSTVCTAAATLADGMSRVADTASHEFFHSWNVERIRPAALEPFDFTRPNMSGELWLAEGFTEYYGTLAMVRAGIVSQDQGAAQLAMFAAGVLHAPGTQFRSAVDMSRLAPYVDAAQAVDPTNWDNTFVSYYTYGAAIALGLDLTLRERSGGAITLDDYMRQLWKTHGAPGGKAPGYVAHPYTLKDAQAALASVSGDAAFADDFFRRHVLGTEVLPYRQLLAAAGYTMRARETPATLGQVRLQPEGGRMVVAGNTVSTSQVYKAGMGRGDAVLSLNGTAIAQAGDWERVLSSITPGTEVELTFESRGEKKAVRVTAGKNDGIEVVPSPDQTPQQEAIRTAWLGSHVK</sequence>
<dbReference type="RefSeq" id="WP_162271280.1">
    <property type="nucleotide sequence ID" value="NZ_CP015136.1"/>
</dbReference>
<dbReference type="InterPro" id="IPR007963">
    <property type="entry name" value="Peptidase_M61_catalytic"/>
</dbReference>
<dbReference type="InterPro" id="IPR036034">
    <property type="entry name" value="PDZ_sf"/>
</dbReference>
<reference evidence="5" key="2">
    <citation type="submission" date="2016-04" db="EMBL/GenBank/DDBJ databases">
        <title>First Complete Genome Sequence of a Subdivision 6 Acidobacterium.</title>
        <authorList>
            <person name="Huang S."/>
            <person name="Vieira S."/>
            <person name="Bunk B."/>
            <person name="Riedel T."/>
            <person name="Sproeer C."/>
            <person name="Overmann J."/>
        </authorList>
    </citation>
    <scope>NUCLEOTIDE SEQUENCE [LARGE SCALE GENOMIC DNA]</scope>
    <source>
        <strain evidence="5">DSM 100886 HEG_-6_39</strain>
    </source>
</reference>
<evidence type="ECO:0000259" key="3">
    <source>
        <dbReference type="Pfam" id="PF17899"/>
    </source>
</evidence>
<gene>
    <name evidence="4" type="ORF">LuPra_00357</name>
</gene>
<organism evidence="4 5">
    <name type="scientific">Luteitalea pratensis</name>
    <dbReference type="NCBI Taxonomy" id="1855912"/>
    <lineage>
        <taxon>Bacteria</taxon>
        <taxon>Pseudomonadati</taxon>
        <taxon>Acidobacteriota</taxon>
        <taxon>Vicinamibacteria</taxon>
        <taxon>Vicinamibacterales</taxon>
        <taxon>Vicinamibacteraceae</taxon>
        <taxon>Luteitalea</taxon>
    </lineage>
</organism>
<dbReference type="Pfam" id="PF17899">
    <property type="entry name" value="Peptidase_M61_N"/>
    <property type="match status" value="1"/>
</dbReference>
<accession>A0A143PFZ4</accession>
<dbReference type="Gene3D" id="1.10.390.10">
    <property type="entry name" value="Neutral Protease Domain 2"/>
    <property type="match status" value="1"/>
</dbReference>
<protein>
    <submittedName>
        <fullName evidence="4">Peptidase Do</fullName>
    </submittedName>
</protein>
<dbReference type="InterPro" id="IPR027268">
    <property type="entry name" value="Peptidase_M4/M1_CTD_sf"/>
</dbReference>
<name>A0A143PFZ4_LUTPR</name>
<dbReference type="PIRSF" id="PIRSF016493">
    <property type="entry name" value="Glycyl_aminpptds"/>
    <property type="match status" value="1"/>
</dbReference>
<proteinExistence type="predicted"/>
<keyword evidence="5" id="KW-1185">Reference proteome</keyword>
<dbReference type="InterPro" id="IPR040756">
    <property type="entry name" value="Peptidase_M61_N"/>
</dbReference>
<evidence type="ECO:0000313" key="5">
    <source>
        <dbReference type="Proteomes" id="UP000076079"/>
    </source>
</evidence>
<dbReference type="InterPro" id="IPR024191">
    <property type="entry name" value="Peptidase_M61"/>
</dbReference>
<feature type="domain" description="Peptidase M61 N-terminal" evidence="3">
    <location>
        <begin position="31"/>
        <end position="195"/>
    </location>
</feature>
<dbReference type="KEGG" id="abac:LuPra_00357"/>
<dbReference type="Proteomes" id="UP000076079">
    <property type="component" value="Chromosome"/>
</dbReference>
<reference evidence="4 5" key="1">
    <citation type="journal article" date="2016" name="Genome Announc.">
        <title>First Complete Genome Sequence of a Subdivision 6 Acidobacterium Strain.</title>
        <authorList>
            <person name="Huang S."/>
            <person name="Vieira S."/>
            <person name="Bunk B."/>
            <person name="Riedel T."/>
            <person name="Sproer C."/>
            <person name="Overmann J."/>
        </authorList>
    </citation>
    <scope>NUCLEOTIDE SEQUENCE [LARGE SCALE GENOMIC DNA]</scope>
    <source>
        <strain evidence="5">DSM 100886 HEG_-6_39</strain>
    </source>
</reference>
<dbReference type="SUPFAM" id="SSF50156">
    <property type="entry name" value="PDZ domain-like"/>
    <property type="match status" value="1"/>
</dbReference>
<dbReference type="SUPFAM" id="SSF55486">
    <property type="entry name" value="Metalloproteases ('zincins'), catalytic domain"/>
    <property type="match status" value="1"/>
</dbReference>
<dbReference type="Gene3D" id="2.60.40.3650">
    <property type="match status" value="1"/>
</dbReference>